<sequence length="68" mass="7685">MDILIFEVLMSCSVTETLNSISSKVQQTPRNLLVKSVITLPTFWISSKLQSHFGWCANRIAILHLKPV</sequence>
<dbReference type="InParanoid" id="A0A061GZ52"/>
<protein>
    <submittedName>
        <fullName evidence="1">Uncharacterized protein</fullName>
    </submittedName>
</protein>
<accession>A0A061GZ52</accession>
<dbReference type="AlphaFoldDB" id="A0A061GZ52"/>
<gene>
    <name evidence="1" type="ORF">TCM_040530</name>
</gene>
<dbReference type="Gramene" id="EOY32549">
    <property type="protein sequence ID" value="EOY32549"/>
    <property type="gene ID" value="TCM_040530"/>
</dbReference>
<name>A0A061GZ52_THECC</name>
<organism evidence="1 2">
    <name type="scientific">Theobroma cacao</name>
    <name type="common">Cacao</name>
    <name type="synonym">Cocoa</name>
    <dbReference type="NCBI Taxonomy" id="3641"/>
    <lineage>
        <taxon>Eukaryota</taxon>
        <taxon>Viridiplantae</taxon>
        <taxon>Streptophyta</taxon>
        <taxon>Embryophyta</taxon>
        <taxon>Tracheophyta</taxon>
        <taxon>Spermatophyta</taxon>
        <taxon>Magnoliopsida</taxon>
        <taxon>eudicotyledons</taxon>
        <taxon>Gunneridae</taxon>
        <taxon>Pentapetalae</taxon>
        <taxon>rosids</taxon>
        <taxon>malvids</taxon>
        <taxon>Malvales</taxon>
        <taxon>Malvaceae</taxon>
        <taxon>Byttnerioideae</taxon>
        <taxon>Theobroma</taxon>
    </lineage>
</organism>
<dbReference type="Proteomes" id="UP000026915">
    <property type="component" value="Chromosome 9"/>
</dbReference>
<reference evidence="1 2" key="1">
    <citation type="journal article" date="2013" name="Genome Biol.">
        <title>The genome sequence of the most widely cultivated cacao type and its use to identify candidate genes regulating pod color.</title>
        <authorList>
            <person name="Motamayor J.C."/>
            <person name="Mockaitis K."/>
            <person name="Schmutz J."/>
            <person name="Haiminen N."/>
            <person name="Iii D.L."/>
            <person name="Cornejo O."/>
            <person name="Findley S.D."/>
            <person name="Zheng P."/>
            <person name="Utro F."/>
            <person name="Royaert S."/>
            <person name="Saski C."/>
            <person name="Jenkins J."/>
            <person name="Podicheti R."/>
            <person name="Zhao M."/>
            <person name="Scheffler B.E."/>
            <person name="Stack J.C."/>
            <person name="Feltus F.A."/>
            <person name="Mustiga G.M."/>
            <person name="Amores F."/>
            <person name="Phillips W."/>
            <person name="Marelli J.P."/>
            <person name="May G.D."/>
            <person name="Shapiro H."/>
            <person name="Ma J."/>
            <person name="Bustamante C.D."/>
            <person name="Schnell R.J."/>
            <person name="Main D."/>
            <person name="Gilbert D."/>
            <person name="Parida L."/>
            <person name="Kuhn D.N."/>
        </authorList>
    </citation>
    <scope>NUCLEOTIDE SEQUENCE [LARGE SCALE GENOMIC DNA]</scope>
    <source>
        <strain evidence="2">cv. Matina 1-6</strain>
    </source>
</reference>
<keyword evidence="2" id="KW-1185">Reference proteome</keyword>
<evidence type="ECO:0000313" key="2">
    <source>
        <dbReference type="Proteomes" id="UP000026915"/>
    </source>
</evidence>
<proteinExistence type="predicted"/>
<dbReference type="HOGENOM" id="CLU_2799167_0_0_1"/>
<dbReference type="EMBL" id="CM001887">
    <property type="protein sequence ID" value="EOY32549.1"/>
    <property type="molecule type" value="Genomic_DNA"/>
</dbReference>
<evidence type="ECO:0000313" key="1">
    <source>
        <dbReference type="EMBL" id="EOY32549.1"/>
    </source>
</evidence>